<dbReference type="EMBL" id="VIWX01000001">
    <property type="protein sequence ID" value="TWG08452.1"/>
    <property type="molecule type" value="Genomic_DNA"/>
</dbReference>
<organism evidence="2 3">
    <name type="scientific">Saccharopolyspora dendranthemae</name>
    <dbReference type="NCBI Taxonomy" id="1181886"/>
    <lineage>
        <taxon>Bacteria</taxon>
        <taxon>Bacillati</taxon>
        <taxon>Actinomycetota</taxon>
        <taxon>Actinomycetes</taxon>
        <taxon>Pseudonocardiales</taxon>
        <taxon>Pseudonocardiaceae</taxon>
        <taxon>Saccharopolyspora</taxon>
    </lineage>
</organism>
<dbReference type="InterPro" id="IPR045676">
    <property type="entry name" value="DUF6194"/>
</dbReference>
<proteinExistence type="predicted"/>
<accession>A0A561VA17</accession>
<sequence length="60" mass="6854">MKTSPPPRTETDVVFGHPTYRALGWVSITNPGPTTHDLALRLLRQAHQNAIRRSQRRPPR</sequence>
<evidence type="ECO:0000259" key="1">
    <source>
        <dbReference type="Pfam" id="PF19694"/>
    </source>
</evidence>
<dbReference type="RefSeq" id="WP_222429277.1">
    <property type="nucleotide sequence ID" value="NZ_VIWX01000001.1"/>
</dbReference>
<keyword evidence="3" id="KW-1185">Reference proteome</keyword>
<dbReference type="Proteomes" id="UP000316184">
    <property type="component" value="Unassembled WGS sequence"/>
</dbReference>
<reference evidence="2 3" key="1">
    <citation type="submission" date="2019-06" db="EMBL/GenBank/DDBJ databases">
        <title>Sequencing the genomes of 1000 actinobacteria strains.</title>
        <authorList>
            <person name="Klenk H.-P."/>
        </authorList>
    </citation>
    <scope>NUCLEOTIDE SEQUENCE [LARGE SCALE GENOMIC DNA]</scope>
    <source>
        <strain evidence="2 3">DSM 46699</strain>
    </source>
</reference>
<evidence type="ECO:0000313" key="3">
    <source>
        <dbReference type="Proteomes" id="UP000316184"/>
    </source>
</evidence>
<evidence type="ECO:0000313" key="2">
    <source>
        <dbReference type="EMBL" id="TWG08452.1"/>
    </source>
</evidence>
<protein>
    <recommendedName>
        <fullName evidence="1">DUF6194 domain-containing protein</fullName>
    </recommendedName>
</protein>
<dbReference type="AlphaFoldDB" id="A0A561VA17"/>
<gene>
    <name evidence="2" type="ORF">FHU35_111071</name>
</gene>
<dbReference type="Pfam" id="PF19694">
    <property type="entry name" value="DUF6194"/>
    <property type="match status" value="1"/>
</dbReference>
<name>A0A561VA17_9PSEU</name>
<feature type="domain" description="DUF6194" evidence="1">
    <location>
        <begin position="9"/>
        <end position="57"/>
    </location>
</feature>
<comment type="caution">
    <text evidence="2">The sequence shown here is derived from an EMBL/GenBank/DDBJ whole genome shotgun (WGS) entry which is preliminary data.</text>
</comment>